<organism evidence="2">
    <name type="scientific">marine sediment metagenome</name>
    <dbReference type="NCBI Taxonomy" id="412755"/>
    <lineage>
        <taxon>unclassified sequences</taxon>
        <taxon>metagenomes</taxon>
        <taxon>ecological metagenomes</taxon>
    </lineage>
</organism>
<dbReference type="Gene3D" id="2.60.40.10">
    <property type="entry name" value="Immunoglobulins"/>
    <property type="match status" value="1"/>
</dbReference>
<feature type="domain" description="CARDB" evidence="1">
    <location>
        <begin position="37"/>
        <end position="139"/>
    </location>
</feature>
<feature type="non-terminal residue" evidence="2">
    <location>
        <position position="1"/>
    </location>
</feature>
<protein>
    <recommendedName>
        <fullName evidence="1">CARDB domain-containing protein</fullName>
    </recommendedName>
</protein>
<proteinExistence type="predicted"/>
<dbReference type="AlphaFoldDB" id="X1H5J6"/>
<dbReference type="Pfam" id="PF07705">
    <property type="entry name" value="CARDB"/>
    <property type="match status" value="1"/>
</dbReference>
<comment type="caution">
    <text evidence="2">The sequence shown here is derived from an EMBL/GenBank/DDBJ whole genome shotgun (WGS) entry which is preliminary data.</text>
</comment>
<evidence type="ECO:0000259" key="1">
    <source>
        <dbReference type="Pfam" id="PF07705"/>
    </source>
</evidence>
<gene>
    <name evidence="2" type="ORF">S03H2_29483</name>
</gene>
<dbReference type="EMBL" id="BARU01017802">
    <property type="protein sequence ID" value="GAH49124.1"/>
    <property type="molecule type" value="Genomic_DNA"/>
</dbReference>
<evidence type="ECO:0000313" key="2">
    <source>
        <dbReference type="EMBL" id="GAH49124.1"/>
    </source>
</evidence>
<reference evidence="2" key="1">
    <citation type="journal article" date="2014" name="Front. Microbiol.">
        <title>High frequency of phylogenetically diverse reductive dehalogenase-homologous genes in deep subseafloor sedimentary metagenomes.</title>
        <authorList>
            <person name="Kawai M."/>
            <person name="Futagami T."/>
            <person name="Toyoda A."/>
            <person name="Takaki Y."/>
            <person name="Nishi S."/>
            <person name="Hori S."/>
            <person name="Arai W."/>
            <person name="Tsubouchi T."/>
            <person name="Morono Y."/>
            <person name="Uchiyama I."/>
            <person name="Ito T."/>
            <person name="Fujiyama A."/>
            <person name="Inagaki F."/>
            <person name="Takami H."/>
        </authorList>
    </citation>
    <scope>NUCLEOTIDE SEQUENCE</scope>
    <source>
        <strain evidence="2">Expedition CK06-06</strain>
    </source>
</reference>
<name>X1H5J6_9ZZZZ</name>
<dbReference type="InterPro" id="IPR011635">
    <property type="entry name" value="CARDB"/>
</dbReference>
<feature type="non-terminal residue" evidence="2">
    <location>
        <position position="295"/>
    </location>
</feature>
<accession>X1H5J6</accession>
<sequence length="295" mass="33079">VSFGEVIDYQTPSSLIITLTTSGEYITAEYIEKETPKPDLIVDDIWVEPSEFNQNSSVKLYSRIKNIGAGDAKVSFKIKRYFDGNLTSTYTKDSLNSGGSSITYSTHTWSSDSNYHTIKVVVDSDSQVAESSERNNEKSEQFKAIVPPVTAKIYSYSPSSKIEVDPGKSFALGVTFTNTGNTAWDFLAGVSVWDSNGNLIINEWSSIIRVQASQKGNYSWTKSINTPGEYWLQFGVWKDKSTLLDRSPSPSQNLIKVIQPTTTVEKEIWVTDPSPYFKKGAYFSSNPQWYPYTFQ</sequence>
<dbReference type="InterPro" id="IPR013783">
    <property type="entry name" value="Ig-like_fold"/>
</dbReference>